<feature type="domain" description="THUMP-like" evidence="1">
    <location>
        <begin position="331"/>
        <end position="400"/>
    </location>
</feature>
<dbReference type="GO" id="GO:0036261">
    <property type="term" value="P:7-methylguanosine cap hypermethylation"/>
    <property type="evidence" value="ECO:0007669"/>
    <property type="project" value="InterPro"/>
</dbReference>
<dbReference type="eggNOG" id="COG2890">
    <property type="taxonomic scope" value="Bacteria"/>
</dbReference>
<dbReference type="Proteomes" id="UP000006860">
    <property type="component" value="Chromosome"/>
</dbReference>
<dbReference type="STRING" id="756272.Plabr_2616"/>
<organism evidence="2 3">
    <name type="scientific">Rubinisphaera brasiliensis (strain ATCC 49424 / DSM 5305 / JCM 21570 / IAM 15109 / NBRC 103401 / IFAM 1448)</name>
    <name type="common">Planctomyces brasiliensis</name>
    <dbReference type="NCBI Taxonomy" id="756272"/>
    <lineage>
        <taxon>Bacteria</taxon>
        <taxon>Pseudomonadati</taxon>
        <taxon>Planctomycetota</taxon>
        <taxon>Planctomycetia</taxon>
        <taxon>Planctomycetales</taxon>
        <taxon>Planctomycetaceae</taxon>
        <taxon>Rubinisphaera</taxon>
    </lineage>
</organism>
<dbReference type="InterPro" id="IPR029063">
    <property type="entry name" value="SAM-dependent_MTases_sf"/>
</dbReference>
<proteinExistence type="predicted"/>
<gene>
    <name evidence="2" type="ordered locus">Plabr_2616</name>
</gene>
<dbReference type="Pfam" id="PF09445">
    <property type="entry name" value="Methyltransf_15"/>
    <property type="match status" value="1"/>
</dbReference>
<dbReference type="InterPro" id="IPR041497">
    <property type="entry name" value="Thump-like"/>
</dbReference>
<evidence type="ECO:0000259" key="1">
    <source>
        <dbReference type="Pfam" id="PF18096"/>
    </source>
</evidence>
<dbReference type="EMBL" id="CP002546">
    <property type="protein sequence ID" value="ADY60216.1"/>
    <property type="molecule type" value="Genomic_DNA"/>
</dbReference>
<name>F0SQZ5_RUBBR</name>
<dbReference type="CDD" id="cd02440">
    <property type="entry name" value="AdoMet_MTases"/>
    <property type="match status" value="1"/>
</dbReference>
<keyword evidence="2" id="KW-0489">Methyltransferase</keyword>
<protein>
    <submittedName>
        <fullName evidence="2">RNA methylase</fullName>
    </submittedName>
</protein>
<dbReference type="InterPro" id="IPR019012">
    <property type="entry name" value="RNA_cap_Gua-N2-MeTrfase"/>
</dbReference>
<dbReference type="AlphaFoldDB" id="F0SQZ5"/>
<dbReference type="Pfam" id="PF18096">
    <property type="entry name" value="Thump_like"/>
    <property type="match status" value="1"/>
</dbReference>
<dbReference type="OrthoDB" id="9810570at2"/>
<keyword evidence="2" id="KW-0808">Transferase</keyword>
<dbReference type="HOGENOM" id="CLU_038123_1_1_0"/>
<dbReference type="GO" id="GO:0008168">
    <property type="term" value="F:methyltransferase activity"/>
    <property type="evidence" value="ECO:0007669"/>
    <property type="project" value="UniProtKB-KW"/>
</dbReference>
<evidence type="ECO:0000313" key="2">
    <source>
        <dbReference type="EMBL" id="ADY60216.1"/>
    </source>
</evidence>
<evidence type="ECO:0000313" key="3">
    <source>
        <dbReference type="Proteomes" id="UP000006860"/>
    </source>
</evidence>
<dbReference type="SUPFAM" id="SSF53335">
    <property type="entry name" value="S-adenosyl-L-methionine-dependent methyltransferases"/>
    <property type="match status" value="1"/>
</dbReference>
<dbReference type="Gene3D" id="3.40.50.150">
    <property type="entry name" value="Vaccinia Virus protein VP39"/>
    <property type="match status" value="1"/>
</dbReference>
<keyword evidence="3" id="KW-1185">Reference proteome</keyword>
<accession>F0SQZ5</accession>
<reference evidence="3" key="1">
    <citation type="submission" date="2011-02" db="EMBL/GenBank/DDBJ databases">
        <title>The complete genome of Planctomyces brasiliensis DSM 5305.</title>
        <authorList>
            <person name="Lucas S."/>
            <person name="Copeland A."/>
            <person name="Lapidus A."/>
            <person name="Bruce D."/>
            <person name="Goodwin L."/>
            <person name="Pitluck S."/>
            <person name="Kyrpides N."/>
            <person name="Mavromatis K."/>
            <person name="Pagani I."/>
            <person name="Ivanova N."/>
            <person name="Ovchinnikova G."/>
            <person name="Lu M."/>
            <person name="Detter J.C."/>
            <person name="Han C."/>
            <person name="Land M."/>
            <person name="Hauser L."/>
            <person name="Markowitz V."/>
            <person name="Cheng J.-F."/>
            <person name="Hugenholtz P."/>
            <person name="Woyke T."/>
            <person name="Wu D."/>
            <person name="Tindall B."/>
            <person name="Pomrenke H.G."/>
            <person name="Brambilla E."/>
            <person name="Klenk H.-P."/>
            <person name="Eisen J.A."/>
        </authorList>
    </citation>
    <scope>NUCLEOTIDE SEQUENCE [LARGE SCALE GENOMIC DNA]</scope>
    <source>
        <strain evidence="3">ATCC 49424 / DSM 5305 / JCM 21570 / NBRC 103401 / IFAM 1448</strain>
    </source>
</reference>
<dbReference type="KEGG" id="pbs:Plabr_2616"/>
<dbReference type="PANTHER" id="PTHR14741">
    <property type="entry name" value="S-ADENOSYLMETHIONINE-DEPENDENT METHYLTRANSFERASE RELATED"/>
    <property type="match status" value="1"/>
</dbReference>
<sequence length="406" mass="45218">MSESDTLNTPEDTEQQLDLWRTLRDTPELLERVAAEEGDPLRRQAALRKEYPGELVRLALELVTVRQKAASKFEHGQQLWLTRQSFEQSTSEPVARYKAQRFAKVVGAGEVLYDYCSGLGADAIALAEIASVVACDLDPVMLELARWNAELYGVADRIEFRQADAETVDVSGQVIHLDPDQRDAAGRRHLRLEQIRPDLARMQDMVSTCRAGGIKLSPASNFGGKFPEAEVELVSWGGECKLATIWCGELAEPGLWRATALPSGESIAGDPLAAWPEYGDVSDYLFDPDPAVVRAGLVNALSEQLQIQRLDDADEYLTADRLVDSPFVKPLRVIDTLGRNETQLRKYLRKNNVGTVEIKCRHVPLDVEKLRRSLPLKGERSLVLVYARVAGKTRIVVCERPTEAEL</sequence>
<dbReference type="PANTHER" id="PTHR14741:SF32">
    <property type="entry name" value="TRIMETHYLGUANOSINE SYNTHASE"/>
    <property type="match status" value="1"/>
</dbReference>